<gene>
    <name evidence="2" type="ORF">FPZ49_13365</name>
</gene>
<dbReference type="AlphaFoldDB" id="A0A559KBB7"/>
<dbReference type="Gene3D" id="3.20.80.10">
    <property type="entry name" value="Regulatory factor, effector binding domain"/>
    <property type="match status" value="1"/>
</dbReference>
<dbReference type="InterPro" id="IPR029441">
    <property type="entry name" value="Cass2"/>
</dbReference>
<dbReference type="OrthoDB" id="5337216at2"/>
<comment type="caution">
    <text evidence="2">The sequence shown here is derived from an EMBL/GenBank/DDBJ whole genome shotgun (WGS) entry which is preliminary data.</text>
</comment>
<organism evidence="2 3">
    <name type="scientific">Paenibacillus cremeus</name>
    <dbReference type="NCBI Taxonomy" id="2163881"/>
    <lineage>
        <taxon>Bacteria</taxon>
        <taxon>Bacillati</taxon>
        <taxon>Bacillota</taxon>
        <taxon>Bacilli</taxon>
        <taxon>Bacillales</taxon>
        <taxon>Paenibacillaceae</taxon>
        <taxon>Paenibacillus</taxon>
    </lineage>
</organism>
<evidence type="ECO:0000313" key="2">
    <source>
        <dbReference type="EMBL" id="TVY09428.1"/>
    </source>
</evidence>
<dbReference type="Pfam" id="PF14526">
    <property type="entry name" value="Cass2"/>
    <property type="match status" value="1"/>
</dbReference>
<dbReference type="Proteomes" id="UP000317036">
    <property type="component" value="Unassembled WGS sequence"/>
</dbReference>
<dbReference type="InterPro" id="IPR011256">
    <property type="entry name" value="Reg_factor_effector_dom_sf"/>
</dbReference>
<feature type="domain" description="AraC effector-binding" evidence="1">
    <location>
        <begin position="1"/>
        <end position="159"/>
    </location>
</feature>
<dbReference type="SMART" id="SM00871">
    <property type="entry name" value="AraC_E_bind"/>
    <property type="match status" value="1"/>
</dbReference>
<dbReference type="SUPFAM" id="SSF55136">
    <property type="entry name" value="Probable bacterial effector-binding domain"/>
    <property type="match status" value="1"/>
</dbReference>
<sequence>MDYQIVEKASFTVAGKGIQVSTQAGENVRVIPAFWDTYASDGTVAKLQAIGMKPELLGICMNMDCAAGQFTYLIAAEVGEGDAGGDAGLVTASIPAATWAVFTSVGPMPGAIQKVWEHIFQTWLPTSGYKHAGGPELELYPAGDVSAADYRCEVWIPVVKP</sequence>
<protein>
    <submittedName>
        <fullName evidence="2">AraC family transcriptional regulator</fullName>
    </submittedName>
</protein>
<dbReference type="PANTHER" id="PTHR36444:SF3">
    <property type="entry name" value="TRANSCRIPTIONAL ACTIVATOR, PUTATIVE-RELATED"/>
    <property type="match status" value="1"/>
</dbReference>
<name>A0A559KBB7_9BACL</name>
<dbReference type="PANTHER" id="PTHR36444">
    <property type="entry name" value="TRANSCRIPTIONAL REGULATOR PROTEIN YOBU-RELATED"/>
    <property type="match status" value="1"/>
</dbReference>
<evidence type="ECO:0000259" key="1">
    <source>
        <dbReference type="SMART" id="SM00871"/>
    </source>
</evidence>
<dbReference type="RefSeq" id="WP_144847395.1">
    <property type="nucleotide sequence ID" value="NZ_VNJI01000014.1"/>
</dbReference>
<dbReference type="InterPro" id="IPR010499">
    <property type="entry name" value="AraC_E-bd"/>
</dbReference>
<evidence type="ECO:0000313" key="3">
    <source>
        <dbReference type="Proteomes" id="UP000317036"/>
    </source>
</evidence>
<dbReference type="EMBL" id="VNJI01000014">
    <property type="protein sequence ID" value="TVY09428.1"/>
    <property type="molecule type" value="Genomic_DNA"/>
</dbReference>
<reference evidence="2 3" key="1">
    <citation type="submission" date="2019-07" db="EMBL/GenBank/DDBJ databases">
        <authorList>
            <person name="Kim J."/>
        </authorList>
    </citation>
    <scope>NUCLEOTIDE SEQUENCE [LARGE SCALE GENOMIC DNA]</scope>
    <source>
        <strain evidence="2 3">JC52</strain>
    </source>
</reference>
<accession>A0A559KBB7</accession>
<dbReference type="InterPro" id="IPR053182">
    <property type="entry name" value="YobU-like_regulator"/>
</dbReference>
<proteinExistence type="predicted"/>
<keyword evidence="3" id="KW-1185">Reference proteome</keyword>